<accession>A0ABQ4WEI1</accession>
<protein>
    <submittedName>
        <fullName evidence="1">Uncharacterized protein</fullName>
    </submittedName>
</protein>
<dbReference type="EMBL" id="BQNB010008574">
    <property type="protein sequence ID" value="GJS51276.1"/>
    <property type="molecule type" value="Genomic_DNA"/>
</dbReference>
<organism evidence="1 2">
    <name type="scientific">Tanacetum coccineum</name>
    <dbReference type="NCBI Taxonomy" id="301880"/>
    <lineage>
        <taxon>Eukaryota</taxon>
        <taxon>Viridiplantae</taxon>
        <taxon>Streptophyta</taxon>
        <taxon>Embryophyta</taxon>
        <taxon>Tracheophyta</taxon>
        <taxon>Spermatophyta</taxon>
        <taxon>Magnoliopsida</taxon>
        <taxon>eudicotyledons</taxon>
        <taxon>Gunneridae</taxon>
        <taxon>Pentapetalae</taxon>
        <taxon>asterids</taxon>
        <taxon>campanulids</taxon>
        <taxon>Asterales</taxon>
        <taxon>Asteraceae</taxon>
        <taxon>Asteroideae</taxon>
        <taxon>Anthemideae</taxon>
        <taxon>Anthemidinae</taxon>
        <taxon>Tanacetum</taxon>
    </lineage>
</organism>
<name>A0ABQ4WEI1_9ASTR</name>
<evidence type="ECO:0000313" key="2">
    <source>
        <dbReference type="Proteomes" id="UP001151760"/>
    </source>
</evidence>
<proteinExistence type="predicted"/>
<dbReference type="Proteomes" id="UP001151760">
    <property type="component" value="Unassembled WGS sequence"/>
</dbReference>
<keyword evidence="2" id="KW-1185">Reference proteome</keyword>
<gene>
    <name evidence="1" type="ORF">Tco_0624638</name>
</gene>
<sequence>MVEEDPTTQGLGSSRLEGTSAIITCLEYIREYLMEEIVNVQKVQDKCDGPLKHIGQQFKSCKSRKRGGTTTTGVAVHGDAAHGSQQAWIHVHKATQSKPQAC</sequence>
<reference evidence="1" key="1">
    <citation type="journal article" date="2022" name="Int. J. Mol. Sci.">
        <title>Draft Genome of Tanacetum Coccineum: Genomic Comparison of Closely Related Tanacetum-Family Plants.</title>
        <authorList>
            <person name="Yamashiro T."/>
            <person name="Shiraishi A."/>
            <person name="Nakayama K."/>
            <person name="Satake H."/>
        </authorList>
    </citation>
    <scope>NUCLEOTIDE SEQUENCE</scope>
</reference>
<reference evidence="1" key="2">
    <citation type="submission" date="2022-01" db="EMBL/GenBank/DDBJ databases">
        <authorList>
            <person name="Yamashiro T."/>
            <person name="Shiraishi A."/>
            <person name="Satake H."/>
            <person name="Nakayama K."/>
        </authorList>
    </citation>
    <scope>NUCLEOTIDE SEQUENCE</scope>
</reference>
<comment type="caution">
    <text evidence="1">The sequence shown here is derived from an EMBL/GenBank/DDBJ whole genome shotgun (WGS) entry which is preliminary data.</text>
</comment>
<evidence type="ECO:0000313" key="1">
    <source>
        <dbReference type="EMBL" id="GJS51276.1"/>
    </source>
</evidence>